<evidence type="ECO:0000313" key="2">
    <source>
        <dbReference type="Proteomes" id="UP000178138"/>
    </source>
</evidence>
<evidence type="ECO:0008006" key="3">
    <source>
        <dbReference type="Google" id="ProtNLM"/>
    </source>
</evidence>
<dbReference type="Proteomes" id="UP000178138">
    <property type="component" value="Unassembled WGS sequence"/>
</dbReference>
<reference evidence="1 2" key="1">
    <citation type="journal article" date="2016" name="Nat. Commun.">
        <title>Thousands of microbial genomes shed light on interconnected biogeochemical processes in an aquifer system.</title>
        <authorList>
            <person name="Anantharaman K."/>
            <person name="Brown C.T."/>
            <person name="Hug L.A."/>
            <person name="Sharon I."/>
            <person name="Castelle C.J."/>
            <person name="Probst A.J."/>
            <person name="Thomas B.C."/>
            <person name="Singh A."/>
            <person name="Wilkins M.J."/>
            <person name="Karaoz U."/>
            <person name="Brodie E.L."/>
            <person name="Williams K.H."/>
            <person name="Hubbard S.S."/>
            <person name="Banfield J.F."/>
        </authorList>
    </citation>
    <scope>NUCLEOTIDE SEQUENCE [LARGE SCALE GENOMIC DNA]</scope>
</reference>
<dbReference type="AlphaFoldDB" id="A0A1F6YM77"/>
<sequence length="86" mass="10036">MLKDYGGTSMAKTVIEVKKNSNENNSSVLRRFSRRIQESGIIRKIKGARYNARKESKLKIKKSALRRIERRKEIEKLRKLGKMASK</sequence>
<dbReference type="EMBL" id="MFVZ01000013">
    <property type="protein sequence ID" value="OGJ07483.1"/>
    <property type="molecule type" value="Genomic_DNA"/>
</dbReference>
<accession>A0A1F6YM77</accession>
<gene>
    <name evidence="1" type="ORF">A2225_00855</name>
</gene>
<organism evidence="1 2">
    <name type="scientific">Candidatus Nomurabacteria bacterium RIFOXYA2_FULL_42_12</name>
    <dbReference type="NCBI Taxonomy" id="1801801"/>
    <lineage>
        <taxon>Bacteria</taxon>
        <taxon>Candidatus Nomuraibacteriota</taxon>
    </lineage>
</organism>
<evidence type="ECO:0000313" key="1">
    <source>
        <dbReference type="EMBL" id="OGJ07483.1"/>
    </source>
</evidence>
<comment type="caution">
    <text evidence="1">The sequence shown here is derived from an EMBL/GenBank/DDBJ whole genome shotgun (WGS) entry which is preliminary data.</text>
</comment>
<name>A0A1F6YM77_9BACT</name>
<protein>
    <recommendedName>
        <fullName evidence="3">30S ribosomal protein S21</fullName>
    </recommendedName>
</protein>
<proteinExistence type="predicted"/>